<dbReference type="GO" id="GO:0016020">
    <property type="term" value="C:membrane"/>
    <property type="evidence" value="ECO:0007669"/>
    <property type="project" value="InterPro"/>
</dbReference>
<dbReference type="Pfam" id="PF00651">
    <property type="entry name" value="BTB"/>
    <property type="match status" value="1"/>
</dbReference>
<dbReference type="EMBL" id="WJQU01000002">
    <property type="protein sequence ID" value="KAJ6641128.1"/>
    <property type="molecule type" value="Genomic_DNA"/>
</dbReference>
<dbReference type="SUPFAM" id="SSF54695">
    <property type="entry name" value="POZ domain"/>
    <property type="match status" value="1"/>
</dbReference>
<gene>
    <name evidence="4" type="primary">btbd6a_2</name>
    <name evidence="4" type="ORF">Bhyg_06063</name>
</gene>
<evidence type="ECO:0000256" key="2">
    <source>
        <dbReference type="SAM" id="Phobius"/>
    </source>
</evidence>
<dbReference type="AlphaFoldDB" id="A0A9Q0S226"/>
<organism evidence="4 5">
    <name type="scientific">Pseudolycoriella hygida</name>
    <dbReference type="NCBI Taxonomy" id="35572"/>
    <lineage>
        <taxon>Eukaryota</taxon>
        <taxon>Metazoa</taxon>
        <taxon>Ecdysozoa</taxon>
        <taxon>Arthropoda</taxon>
        <taxon>Hexapoda</taxon>
        <taxon>Insecta</taxon>
        <taxon>Pterygota</taxon>
        <taxon>Neoptera</taxon>
        <taxon>Endopterygota</taxon>
        <taxon>Diptera</taxon>
        <taxon>Nematocera</taxon>
        <taxon>Sciaroidea</taxon>
        <taxon>Sciaridae</taxon>
        <taxon>Pseudolycoriella</taxon>
    </lineage>
</organism>
<evidence type="ECO:0000313" key="5">
    <source>
        <dbReference type="Proteomes" id="UP001151699"/>
    </source>
</evidence>
<dbReference type="Pfam" id="PF00060">
    <property type="entry name" value="Lig_chan"/>
    <property type="match status" value="1"/>
</dbReference>
<keyword evidence="5" id="KW-1185">Reference proteome</keyword>
<dbReference type="InterPro" id="IPR000210">
    <property type="entry name" value="BTB/POZ_dom"/>
</dbReference>
<accession>A0A9Q0S226</accession>
<dbReference type="Gene3D" id="3.40.190.10">
    <property type="entry name" value="Periplasmic binding protein-like II"/>
    <property type="match status" value="1"/>
</dbReference>
<dbReference type="OrthoDB" id="6117597at2759"/>
<dbReference type="GO" id="GO:0005829">
    <property type="term" value="C:cytosol"/>
    <property type="evidence" value="ECO:0007669"/>
    <property type="project" value="TreeGrafter"/>
</dbReference>
<protein>
    <submittedName>
        <fullName evidence="4">BTB/POZ domain-containing protein 6-A</fullName>
    </submittedName>
</protein>
<dbReference type="PROSITE" id="PS50097">
    <property type="entry name" value="BTB"/>
    <property type="match status" value="1"/>
</dbReference>
<feature type="transmembrane region" description="Helical" evidence="2">
    <location>
        <begin position="700"/>
        <end position="722"/>
    </location>
</feature>
<dbReference type="GO" id="GO:0015276">
    <property type="term" value="F:ligand-gated monoatomic ion channel activity"/>
    <property type="evidence" value="ECO:0007669"/>
    <property type="project" value="InterPro"/>
</dbReference>
<name>A0A9Q0S226_9DIPT</name>
<reference evidence="4" key="1">
    <citation type="submission" date="2022-07" db="EMBL/GenBank/DDBJ databases">
        <authorList>
            <person name="Trinca V."/>
            <person name="Uliana J.V.C."/>
            <person name="Torres T.T."/>
            <person name="Ward R.J."/>
            <person name="Monesi N."/>
        </authorList>
    </citation>
    <scope>NUCLEOTIDE SEQUENCE</scope>
    <source>
        <strain evidence="4">HSMRA1968</strain>
        <tissue evidence="4">Whole embryos</tissue>
    </source>
</reference>
<sequence>MANILKNNTASDVISKLYLNEYLADVHFQFNNDDDIQKVPANKFILAAVSPVFDAMFFGSLKEGNIVKIIDADVDSFKEFLQFFYLDKVTLTMENIETVARLAVKYNVLEYINACVTFLKTQLTIDSMCWGYQLGVFLKNEELIKFCEDKIGRSPMKVFAGNGFQRCDKSTLKRILNLNLNCREADVFAACLLWAKYSCKQNGLDEMQAENLKTQLGDCLHLIRIGAMTLDEFSAYEMNFVFVWGLVSQAHRYRAPMILNDGLFTPAEFIDAMLLLTVRNYQPEIFNQKPRSLIWNEKEILKCARVSCNTPTRYVEKSEVVWFKSNQRVILGGFETAHTYHTSHISPSDEDIGISIAEIDENSTKKVLYNGQSNVSHGPIQKVILTQQFLIEPQTMYEIQLTVSLTSRNSYYLAEWCPTVNLGNGHIIQFHRNPAHTIYDTCTTEGTFHLMRHITNGSADIQARVVRDTDDMTPHFLDKHHEAVIIDLNCNNTSKILGKDTNTKIKYLFEDIPILPMSQVFYISRESNQRKFSVKQVYRMGTNEPLVVEENVIEDSATALTPTLRRRNLQGFRLKASLVVTNNDSLNHLNDYRDVHIDALSKVTYILTKELMRFVNATVKYNILSTWGYKDKTTGKWNGVVGQLISNEADVGASPLFFIAERVSLVEYISRPTSADGGFIFRAPKLSYTNNIFLLPFDRFLWMCLCGLVLLIAMFLGGTVFIESKIVKSEIECRTNDVYMIVWGAMCQQGSSVTPTGSTGRIVMAITFIILMFLFVSYSANIVALLQSSSNKIRTLQDLYESKIDASVEDAIYTRHYFPGQNAFFTEFASAYKVISETFMDIEKCGLQEMRFFEMKTSP</sequence>
<evidence type="ECO:0000313" key="4">
    <source>
        <dbReference type="EMBL" id="KAJ6641128.1"/>
    </source>
</evidence>
<dbReference type="Gene3D" id="3.30.710.10">
    <property type="entry name" value="Potassium Channel Kv1.1, Chain A"/>
    <property type="match status" value="1"/>
</dbReference>
<dbReference type="PANTHER" id="PTHR45774:SF3">
    <property type="entry name" value="BTB (POZ) DOMAIN-CONTAINING 2B-RELATED"/>
    <property type="match status" value="1"/>
</dbReference>
<dbReference type="Proteomes" id="UP001151699">
    <property type="component" value="Chromosome B"/>
</dbReference>
<dbReference type="InterPro" id="IPR011333">
    <property type="entry name" value="SKP1/BTB/POZ_sf"/>
</dbReference>
<keyword evidence="2" id="KW-1133">Transmembrane helix</keyword>
<dbReference type="GO" id="GO:0022008">
    <property type="term" value="P:neurogenesis"/>
    <property type="evidence" value="ECO:0007669"/>
    <property type="project" value="TreeGrafter"/>
</dbReference>
<dbReference type="PANTHER" id="PTHR45774">
    <property type="entry name" value="BTB/POZ DOMAIN-CONTAINING"/>
    <property type="match status" value="1"/>
</dbReference>
<feature type="domain" description="BTB" evidence="3">
    <location>
        <begin position="24"/>
        <end position="93"/>
    </location>
</feature>
<keyword evidence="2" id="KW-0812">Transmembrane</keyword>
<comment type="similarity">
    <text evidence="1">Belongs to the glutamate-gated ion channel (TC 1.A.10.1) family.</text>
</comment>
<dbReference type="Gene3D" id="1.10.287.70">
    <property type="match status" value="1"/>
</dbReference>
<proteinExistence type="inferred from homology"/>
<evidence type="ECO:0000259" key="3">
    <source>
        <dbReference type="PROSITE" id="PS50097"/>
    </source>
</evidence>
<keyword evidence="2" id="KW-0472">Membrane</keyword>
<dbReference type="InterPro" id="IPR001320">
    <property type="entry name" value="Iontro_rcpt_C"/>
</dbReference>
<evidence type="ECO:0000256" key="1">
    <source>
        <dbReference type="ARBA" id="ARBA00008685"/>
    </source>
</evidence>
<dbReference type="SMART" id="SM00225">
    <property type="entry name" value="BTB"/>
    <property type="match status" value="1"/>
</dbReference>
<feature type="transmembrane region" description="Helical" evidence="2">
    <location>
        <begin position="762"/>
        <end position="786"/>
    </location>
</feature>
<dbReference type="SUPFAM" id="SSF53850">
    <property type="entry name" value="Periplasmic binding protein-like II"/>
    <property type="match status" value="1"/>
</dbReference>
<comment type="caution">
    <text evidence="4">The sequence shown here is derived from an EMBL/GenBank/DDBJ whole genome shotgun (WGS) entry which is preliminary data.</text>
</comment>